<comment type="caution">
    <text evidence="1">The sequence shown here is derived from an EMBL/GenBank/DDBJ whole genome shotgun (WGS) entry which is preliminary data.</text>
</comment>
<evidence type="ECO:0000313" key="2">
    <source>
        <dbReference type="Proteomes" id="UP001212997"/>
    </source>
</evidence>
<accession>A0AAD5V0I0</accession>
<protein>
    <submittedName>
        <fullName evidence="1">Uncharacterized protein</fullName>
    </submittedName>
</protein>
<organism evidence="1 2">
    <name type="scientific">Meripilus lineatus</name>
    <dbReference type="NCBI Taxonomy" id="2056292"/>
    <lineage>
        <taxon>Eukaryota</taxon>
        <taxon>Fungi</taxon>
        <taxon>Dikarya</taxon>
        <taxon>Basidiomycota</taxon>
        <taxon>Agaricomycotina</taxon>
        <taxon>Agaricomycetes</taxon>
        <taxon>Polyporales</taxon>
        <taxon>Meripilaceae</taxon>
        <taxon>Meripilus</taxon>
    </lineage>
</organism>
<name>A0AAD5V0I0_9APHY</name>
<sequence>MSGQVLDLTIIVYGSSENDPNDDSRFSGYNQRRVELEFRPPVPKADMLGNVDRMMTWAKWSIIELLQDIKHSQKWHCEFCDKPARETVQFCASWVNRVPPKMIVYTHQVCKTKGGRCAKALDEISHMMPGTWILESPEVPSTAEGEIPLSASCANCQKTETARRGTLSTAGQRVKEKIGLVIKKSAGSSRM</sequence>
<keyword evidence="2" id="KW-1185">Reference proteome</keyword>
<dbReference type="EMBL" id="JANAWD010000324">
    <property type="protein sequence ID" value="KAJ3481379.1"/>
    <property type="molecule type" value="Genomic_DNA"/>
</dbReference>
<proteinExistence type="predicted"/>
<dbReference type="Proteomes" id="UP001212997">
    <property type="component" value="Unassembled WGS sequence"/>
</dbReference>
<reference evidence="1" key="1">
    <citation type="submission" date="2022-07" db="EMBL/GenBank/DDBJ databases">
        <title>Genome Sequence of Physisporinus lineatus.</title>
        <authorList>
            <person name="Buettner E."/>
        </authorList>
    </citation>
    <scope>NUCLEOTIDE SEQUENCE</scope>
    <source>
        <strain evidence="1">VT162</strain>
    </source>
</reference>
<evidence type="ECO:0000313" key="1">
    <source>
        <dbReference type="EMBL" id="KAJ3481379.1"/>
    </source>
</evidence>
<dbReference type="AlphaFoldDB" id="A0AAD5V0I0"/>
<gene>
    <name evidence="1" type="ORF">NLI96_g7696</name>
</gene>